<evidence type="ECO:0000313" key="5">
    <source>
        <dbReference type="Proteomes" id="UP000818603"/>
    </source>
</evidence>
<evidence type="ECO:0000313" key="4">
    <source>
        <dbReference type="Proteomes" id="UP000621856"/>
    </source>
</evidence>
<keyword evidence="1" id="KW-1133">Transmembrane helix</keyword>
<reference evidence="3 5" key="2">
    <citation type="submission" date="2020-02" db="EMBL/GenBank/DDBJ databases">
        <title>Genome sequence of Parvularcula flava strain NH6-79.</title>
        <authorList>
            <person name="Abdul Karim M.H."/>
            <person name="Lam M.Q."/>
            <person name="Chen S.J."/>
            <person name="Yahya A."/>
            <person name="Shahir S."/>
            <person name="Shamsir M.S."/>
            <person name="Chong C.S."/>
        </authorList>
    </citation>
    <scope>NUCLEOTIDE SEQUENCE [LARGE SCALE GENOMIC DNA]</scope>
    <source>
        <strain evidence="3 5">NH6-79</strain>
    </source>
</reference>
<dbReference type="Proteomes" id="UP000621856">
    <property type="component" value="Unassembled WGS sequence"/>
</dbReference>
<dbReference type="EMBL" id="BMGZ01000001">
    <property type="protein sequence ID" value="GGH92598.1"/>
    <property type="molecule type" value="Genomic_DNA"/>
</dbReference>
<feature type="transmembrane region" description="Helical" evidence="1">
    <location>
        <begin position="45"/>
        <end position="73"/>
    </location>
</feature>
<evidence type="ECO:0000313" key="2">
    <source>
        <dbReference type="EMBL" id="GGH92598.1"/>
    </source>
</evidence>
<reference evidence="2" key="3">
    <citation type="submission" date="2020-09" db="EMBL/GenBank/DDBJ databases">
        <authorList>
            <person name="Sun Q."/>
            <person name="Zhou Y."/>
        </authorList>
    </citation>
    <scope>NUCLEOTIDE SEQUENCE</scope>
    <source>
        <strain evidence="2">CGMCC 1.14984</strain>
    </source>
</reference>
<keyword evidence="1" id="KW-0812">Transmembrane</keyword>
<protein>
    <submittedName>
        <fullName evidence="2">Uncharacterized protein</fullName>
    </submittedName>
</protein>
<accession>A0A8J3EPW9</accession>
<keyword evidence="1" id="KW-0472">Membrane</keyword>
<dbReference type="AlphaFoldDB" id="A0A8J3EPW9"/>
<dbReference type="RefSeq" id="WP_155136210.1">
    <property type="nucleotide sequence ID" value="NZ_BMGZ01000001.1"/>
</dbReference>
<reference evidence="2" key="1">
    <citation type="journal article" date="2014" name="Int. J. Syst. Evol. Microbiol.">
        <title>Complete genome sequence of Corynebacterium casei LMG S-19264T (=DSM 44701T), isolated from a smear-ripened cheese.</title>
        <authorList>
            <consortium name="US DOE Joint Genome Institute (JGI-PGF)"/>
            <person name="Walter F."/>
            <person name="Albersmeier A."/>
            <person name="Kalinowski J."/>
            <person name="Ruckert C."/>
        </authorList>
    </citation>
    <scope>NUCLEOTIDE SEQUENCE</scope>
    <source>
        <strain evidence="2">CGMCC 1.14984</strain>
    </source>
</reference>
<comment type="caution">
    <text evidence="2">The sequence shown here is derived from an EMBL/GenBank/DDBJ whole genome shotgun (WGS) entry which is preliminary data.</text>
</comment>
<gene>
    <name evidence="3" type="ORF">FF098_001220</name>
    <name evidence="2" type="ORF">GCM10011355_02470</name>
</gene>
<evidence type="ECO:0000313" key="3">
    <source>
        <dbReference type="EMBL" id="NHK26523.1"/>
    </source>
</evidence>
<dbReference type="Proteomes" id="UP000818603">
    <property type="component" value="Unassembled WGS sequence"/>
</dbReference>
<proteinExistence type="predicted"/>
<dbReference type="EMBL" id="VCJR02000001">
    <property type="protein sequence ID" value="NHK26523.1"/>
    <property type="molecule type" value="Genomic_DNA"/>
</dbReference>
<name>A0A8J3EPW9_9PROT</name>
<keyword evidence="5" id="KW-1185">Reference proteome</keyword>
<sequence length="82" mass="8915">MVETSIDEYRRARYGARQLSAAPAAEDVTAFVLTRIIRAMSVPMLAVAALAGLMVFGGMSLAVALLFVLLVGLPTSWFIWRL</sequence>
<evidence type="ECO:0000256" key="1">
    <source>
        <dbReference type="SAM" id="Phobius"/>
    </source>
</evidence>
<organism evidence="2 4">
    <name type="scientific">Aquisalinus luteolus</name>
    <dbReference type="NCBI Taxonomy" id="1566827"/>
    <lineage>
        <taxon>Bacteria</taxon>
        <taxon>Pseudomonadati</taxon>
        <taxon>Pseudomonadota</taxon>
        <taxon>Alphaproteobacteria</taxon>
        <taxon>Parvularculales</taxon>
        <taxon>Parvularculaceae</taxon>
        <taxon>Aquisalinus</taxon>
    </lineage>
</organism>